<dbReference type="KEGG" id="mng:MNEG_11956"/>
<evidence type="ECO:0000313" key="2">
    <source>
        <dbReference type="EMBL" id="KIY96008.1"/>
    </source>
</evidence>
<dbReference type="EMBL" id="KK103204">
    <property type="protein sequence ID" value="KIY96008.1"/>
    <property type="molecule type" value="Genomic_DNA"/>
</dbReference>
<dbReference type="RefSeq" id="XP_013895028.1">
    <property type="nucleotide sequence ID" value="XM_014039574.1"/>
</dbReference>
<dbReference type="Proteomes" id="UP000054498">
    <property type="component" value="Unassembled WGS sequence"/>
</dbReference>
<evidence type="ECO:0000313" key="3">
    <source>
        <dbReference type="Proteomes" id="UP000054498"/>
    </source>
</evidence>
<keyword evidence="3" id="KW-1185">Reference proteome</keyword>
<proteinExistence type="predicted"/>
<feature type="compositionally biased region" description="Gly residues" evidence="1">
    <location>
        <begin position="184"/>
        <end position="194"/>
    </location>
</feature>
<dbReference type="GeneID" id="25729270"/>
<feature type="region of interest" description="Disordered" evidence="1">
    <location>
        <begin position="155"/>
        <end position="221"/>
    </location>
</feature>
<evidence type="ECO:0000256" key="1">
    <source>
        <dbReference type="SAM" id="MobiDB-lite"/>
    </source>
</evidence>
<gene>
    <name evidence="2" type="ORF">MNEG_11956</name>
</gene>
<dbReference type="AlphaFoldDB" id="A0A0D2KJJ7"/>
<protein>
    <submittedName>
        <fullName evidence="2">Uncharacterized protein</fullName>
    </submittedName>
</protein>
<feature type="non-terminal residue" evidence="2">
    <location>
        <position position="272"/>
    </location>
</feature>
<name>A0A0D2KJJ7_9CHLO</name>
<feature type="compositionally biased region" description="Pro residues" evidence="1">
    <location>
        <begin position="159"/>
        <end position="179"/>
    </location>
</feature>
<feature type="compositionally biased region" description="Polar residues" evidence="1">
    <location>
        <begin position="206"/>
        <end position="221"/>
    </location>
</feature>
<reference evidence="2 3" key="1">
    <citation type="journal article" date="2013" name="BMC Genomics">
        <title>Reconstruction of the lipid metabolism for the microalga Monoraphidium neglectum from its genome sequence reveals characteristics suitable for biofuel production.</title>
        <authorList>
            <person name="Bogen C."/>
            <person name="Al-Dilaimi A."/>
            <person name="Albersmeier A."/>
            <person name="Wichmann J."/>
            <person name="Grundmann M."/>
            <person name="Rupp O."/>
            <person name="Lauersen K.J."/>
            <person name="Blifernez-Klassen O."/>
            <person name="Kalinowski J."/>
            <person name="Goesmann A."/>
            <person name="Mussgnug J.H."/>
            <person name="Kruse O."/>
        </authorList>
    </citation>
    <scope>NUCLEOTIDE SEQUENCE [LARGE SCALE GENOMIC DNA]</scope>
    <source>
        <strain evidence="2 3">SAG 48.87</strain>
    </source>
</reference>
<accession>A0A0D2KJJ7</accession>
<sequence length="272" mass="28080">MRRMARAFDREWRALLAGAASGGMWARDLRPLRRLAGDIEEEAAAWRRLVSSRQRRLARRLRRWRRGYGGGRAAARDDEEAAALPEAAAALHELRARTAAVGAELSATARRLRDAGGAAPAVGSAGWLPAVGPLLDALASFAARSRDLQHRAERAAGLLPPPPPPPPAPLPPQPPPQPAASPRAGGGGMPGGVGRLLVDLPGGGPSVTSPRSLSMPASTLSAQLPDRPAGILRQPSVKAAAAAALSGLAAAPESGAAGRVHARLDSLTQRAS</sequence>
<organism evidence="2 3">
    <name type="scientific">Monoraphidium neglectum</name>
    <dbReference type="NCBI Taxonomy" id="145388"/>
    <lineage>
        <taxon>Eukaryota</taxon>
        <taxon>Viridiplantae</taxon>
        <taxon>Chlorophyta</taxon>
        <taxon>core chlorophytes</taxon>
        <taxon>Chlorophyceae</taxon>
        <taxon>CS clade</taxon>
        <taxon>Sphaeropleales</taxon>
        <taxon>Selenastraceae</taxon>
        <taxon>Monoraphidium</taxon>
    </lineage>
</organism>